<feature type="region of interest" description="Disordered" evidence="1">
    <location>
        <begin position="50"/>
        <end position="84"/>
    </location>
</feature>
<dbReference type="Ensembl" id="ENSSDAT00000027193.1">
    <property type="protein sequence ID" value="ENSSDAP00000023759.1"/>
    <property type="gene ID" value="ENSSDAG00000021653.1"/>
</dbReference>
<accession>A0A8C9QG88</accession>
<reference evidence="2" key="1">
    <citation type="submission" date="2025-08" db="UniProtKB">
        <authorList>
            <consortium name="Ensembl"/>
        </authorList>
    </citation>
    <scope>IDENTIFICATION</scope>
</reference>
<reference evidence="2" key="2">
    <citation type="submission" date="2025-09" db="UniProtKB">
        <authorList>
            <consortium name="Ensembl"/>
        </authorList>
    </citation>
    <scope>IDENTIFICATION</scope>
</reference>
<protein>
    <submittedName>
        <fullName evidence="2">Uncharacterized protein</fullName>
    </submittedName>
</protein>
<sequence length="84" mass="9406">IDASEGSPMWAWSWATTKAPVLAADGHPLYCSVRPLFRKPRQFLTWLTSAQGRSKEESSQSLPSKDWMPLTEPRSGCTVQQVLD</sequence>
<keyword evidence="3" id="KW-1185">Reference proteome</keyword>
<evidence type="ECO:0000313" key="2">
    <source>
        <dbReference type="Ensembl" id="ENSSDAP00000023759.1"/>
    </source>
</evidence>
<name>A0A8C9QG88_SPEDA</name>
<organism evidence="2 3">
    <name type="scientific">Spermophilus dauricus</name>
    <name type="common">Daurian ground squirrel</name>
    <dbReference type="NCBI Taxonomy" id="99837"/>
    <lineage>
        <taxon>Eukaryota</taxon>
        <taxon>Metazoa</taxon>
        <taxon>Chordata</taxon>
        <taxon>Craniata</taxon>
        <taxon>Vertebrata</taxon>
        <taxon>Euteleostomi</taxon>
        <taxon>Mammalia</taxon>
        <taxon>Eutheria</taxon>
        <taxon>Euarchontoglires</taxon>
        <taxon>Glires</taxon>
        <taxon>Rodentia</taxon>
        <taxon>Sciuromorpha</taxon>
        <taxon>Sciuridae</taxon>
        <taxon>Xerinae</taxon>
        <taxon>Marmotini</taxon>
        <taxon>Spermophilus</taxon>
    </lineage>
</organism>
<dbReference type="AlphaFoldDB" id="A0A8C9QG88"/>
<evidence type="ECO:0000313" key="3">
    <source>
        <dbReference type="Proteomes" id="UP000694422"/>
    </source>
</evidence>
<proteinExistence type="predicted"/>
<evidence type="ECO:0000256" key="1">
    <source>
        <dbReference type="SAM" id="MobiDB-lite"/>
    </source>
</evidence>
<dbReference type="Proteomes" id="UP000694422">
    <property type="component" value="Unplaced"/>
</dbReference>